<dbReference type="KEGG" id="vg:80019227"/>
<dbReference type="EMBL" id="MH155870">
    <property type="protein sequence ID" value="AWN05232.1"/>
    <property type="molecule type" value="Genomic_DNA"/>
</dbReference>
<reference evidence="2" key="1">
    <citation type="submission" date="2018-04" db="EMBL/GenBank/DDBJ databases">
        <authorList>
            <person name="Go L.Y."/>
            <person name="Mitchell J.A."/>
        </authorList>
    </citation>
    <scope>NUCLEOTIDE SEQUENCE [LARGE SCALE GENOMIC DNA]</scope>
</reference>
<name>A0A2U8UNM0_9CAUD</name>
<evidence type="ECO:0000313" key="2">
    <source>
        <dbReference type="Proteomes" id="UP000247188"/>
    </source>
</evidence>
<dbReference type="GeneID" id="80019227"/>
<proteinExistence type="predicted"/>
<keyword evidence="2" id="KW-1185">Reference proteome</keyword>
<dbReference type="RefSeq" id="YP_010754631.1">
    <property type="nucleotide sequence ID" value="NC_073462.1"/>
</dbReference>
<sequence>MKVMDRDGDIWESDEDGGWDLIHEDAHGYLPDLDTLGKIWGPLTELEDE</sequence>
<protein>
    <submittedName>
        <fullName evidence="1">Uncharacterized protein</fullName>
    </submittedName>
</protein>
<organism evidence="1 2">
    <name type="scientific">Streptomyces phage Ibantik</name>
    <dbReference type="NCBI Taxonomy" id="2182397"/>
    <lineage>
        <taxon>Viruses</taxon>
        <taxon>Duplodnaviria</taxon>
        <taxon>Heunggongvirae</taxon>
        <taxon>Uroviricota</taxon>
        <taxon>Caudoviricetes</taxon>
        <taxon>Ibantikvirus</taxon>
        <taxon>Ibantikvirus ibantik</taxon>
    </lineage>
</organism>
<gene>
    <name evidence="1" type="primary">7</name>
    <name evidence="1" type="ORF">SEA_IBANTIK_7</name>
</gene>
<dbReference type="Proteomes" id="UP000247188">
    <property type="component" value="Segment"/>
</dbReference>
<accession>A0A2U8UNM0</accession>
<evidence type="ECO:0000313" key="1">
    <source>
        <dbReference type="EMBL" id="AWN05232.1"/>
    </source>
</evidence>